<dbReference type="InterPro" id="IPR027417">
    <property type="entry name" value="P-loop_NTPase"/>
</dbReference>
<evidence type="ECO:0000313" key="12">
    <source>
        <dbReference type="EMBL" id="HIR05239.1"/>
    </source>
</evidence>
<reference evidence="12" key="2">
    <citation type="journal article" date="2021" name="PeerJ">
        <title>Extensive microbial diversity within the chicken gut microbiome revealed by metagenomics and culture.</title>
        <authorList>
            <person name="Gilroy R."/>
            <person name="Ravi A."/>
            <person name="Getino M."/>
            <person name="Pursley I."/>
            <person name="Horton D.L."/>
            <person name="Alikhan N.F."/>
            <person name="Baker D."/>
            <person name="Gharbi K."/>
            <person name="Hall N."/>
            <person name="Watson M."/>
            <person name="Adriaenssens E.M."/>
            <person name="Foster-Nyarko E."/>
            <person name="Jarju S."/>
            <person name="Secka A."/>
            <person name="Antonio M."/>
            <person name="Oren A."/>
            <person name="Chaudhuri R.R."/>
            <person name="La Ragione R."/>
            <person name="Hildebrand F."/>
            <person name="Pallen M.J."/>
        </authorList>
    </citation>
    <scope>NUCLEOTIDE SEQUENCE</scope>
    <source>
        <strain evidence="12">CHK180-2868</strain>
    </source>
</reference>
<dbReference type="InterPro" id="IPR003593">
    <property type="entry name" value="AAA+_ATPase"/>
</dbReference>
<sequence>MMFGFAIKFSGTIMDLLIPYILSYIIDEVTPKNDIGLVVKWGIVMILCAVLVLLFNVWANRIAAAVSRDAIHALRYDLFYRISYLSGSQVDSFTIPSLVTRMTSDTYNLHRMLNMIQRMGVRAPILFLGGIVITMAIDPYLSAILCILLPFMILVVAVISKKSIPLFVLAQQSADQMIRVVRENATGIRVIKALSRGQYEMDRYDAVNRKLTKDESKASITMAASSPLINLALNTGLVFVILAGAWRVSTGSMKPGVIVAFLSYFTIILNAVMAVSRLITMYSQAAASARRVTEVLTTPTDMKIYAKEELESQPGQATISEPAAGTPAQPPHIQFRDVTFSYHKTAAGKNLSHISFSLGHGQSLGIIGPTGSGKSTLVQLLLRLYDIDEGQILIDGQNIVALPLKELRQKFGVVFQNDTLFKETLLQNIDMGRKLSMESIEEAAYVAQAEDFIKNAGGYGAQIAAKGANLSGGQKQRILISRALAGHPDILILDDSSSALDYKTDASFRSALAQKFGTTTTIIIAQRVSSIKHCDQILVLEDGVCQGLGTHKELLKSCPVYREISEIQMGDDAE</sequence>
<dbReference type="PROSITE" id="PS00211">
    <property type="entry name" value="ABC_TRANSPORTER_1"/>
    <property type="match status" value="1"/>
</dbReference>
<feature type="transmembrane region" description="Helical" evidence="9">
    <location>
        <begin position="7"/>
        <end position="26"/>
    </location>
</feature>
<keyword evidence="2" id="KW-0813">Transport</keyword>
<evidence type="ECO:0000256" key="6">
    <source>
        <dbReference type="ARBA" id="ARBA00022840"/>
    </source>
</evidence>
<evidence type="ECO:0000256" key="9">
    <source>
        <dbReference type="SAM" id="Phobius"/>
    </source>
</evidence>
<evidence type="ECO:0000256" key="7">
    <source>
        <dbReference type="ARBA" id="ARBA00022989"/>
    </source>
</evidence>
<dbReference type="Gene3D" id="3.40.50.300">
    <property type="entry name" value="P-loop containing nucleotide triphosphate hydrolases"/>
    <property type="match status" value="1"/>
</dbReference>
<dbReference type="InterPro" id="IPR017871">
    <property type="entry name" value="ABC_transporter-like_CS"/>
</dbReference>
<evidence type="ECO:0000256" key="8">
    <source>
        <dbReference type="ARBA" id="ARBA00023136"/>
    </source>
</evidence>
<dbReference type="GO" id="GO:0015421">
    <property type="term" value="F:ABC-type oligopeptide transporter activity"/>
    <property type="evidence" value="ECO:0007669"/>
    <property type="project" value="TreeGrafter"/>
</dbReference>
<keyword evidence="6 12" id="KW-0067">ATP-binding</keyword>
<feature type="transmembrane region" description="Helical" evidence="9">
    <location>
        <begin position="258"/>
        <end position="280"/>
    </location>
</feature>
<evidence type="ECO:0000256" key="4">
    <source>
        <dbReference type="ARBA" id="ARBA00022692"/>
    </source>
</evidence>
<comment type="subcellular location">
    <subcellularLocation>
        <location evidence="1">Cell membrane</location>
        <topology evidence="1">Multi-pass membrane protein</topology>
    </subcellularLocation>
</comment>
<dbReference type="CDD" id="cd18548">
    <property type="entry name" value="ABC_6TM_Tm287_like"/>
    <property type="match status" value="1"/>
</dbReference>
<organism evidence="12 13">
    <name type="scientific">Candidatus Copromonas faecavium</name>
    <name type="common">nom. illeg.</name>
    <dbReference type="NCBI Taxonomy" id="2840740"/>
    <lineage>
        <taxon>Bacteria</taxon>
        <taxon>Bacillati</taxon>
        <taxon>Bacillota</taxon>
        <taxon>Clostridia</taxon>
        <taxon>Lachnospirales</taxon>
        <taxon>Lachnospiraceae</taxon>
        <taxon>Candidatus Copromonas (nom. illeg.)</taxon>
    </lineage>
</organism>
<feature type="transmembrane region" description="Helical" evidence="9">
    <location>
        <begin position="228"/>
        <end position="246"/>
    </location>
</feature>
<evidence type="ECO:0000256" key="1">
    <source>
        <dbReference type="ARBA" id="ARBA00004651"/>
    </source>
</evidence>
<evidence type="ECO:0000256" key="3">
    <source>
        <dbReference type="ARBA" id="ARBA00022475"/>
    </source>
</evidence>
<keyword evidence="3" id="KW-1003">Cell membrane</keyword>
<dbReference type="GO" id="GO:0005524">
    <property type="term" value="F:ATP binding"/>
    <property type="evidence" value="ECO:0007669"/>
    <property type="project" value="UniProtKB-KW"/>
</dbReference>
<dbReference type="InterPro" id="IPR003439">
    <property type="entry name" value="ABC_transporter-like_ATP-bd"/>
</dbReference>
<dbReference type="PROSITE" id="PS50893">
    <property type="entry name" value="ABC_TRANSPORTER_2"/>
    <property type="match status" value="1"/>
</dbReference>
<dbReference type="InterPro" id="IPR011527">
    <property type="entry name" value="ABC1_TM_dom"/>
</dbReference>
<protein>
    <submittedName>
        <fullName evidence="12">ABC transporter ATP-binding protein</fullName>
    </submittedName>
</protein>
<feature type="transmembrane region" description="Helical" evidence="9">
    <location>
        <begin position="119"/>
        <end position="136"/>
    </location>
</feature>
<dbReference type="SMART" id="SM00382">
    <property type="entry name" value="AAA"/>
    <property type="match status" value="1"/>
</dbReference>
<dbReference type="GO" id="GO:0016887">
    <property type="term" value="F:ATP hydrolysis activity"/>
    <property type="evidence" value="ECO:0007669"/>
    <property type="project" value="InterPro"/>
</dbReference>
<dbReference type="SUPFAM" id="SSF90123">
    <property type="entry name" value="ABC transporter transmembrane region"/>
    <property type="match status" value="1"/>
</dbReference>
<reference evidence="12" key="1">
    <citation type="submission" date="2020-10" db="EMBL/GenBank/DDBJ databases">
        <authorList>
            <person name="Gilroy R."/>
        </authorList>
    </citation>
    <scope>NUCLEOTIDE SEQUENCE</scope>
    <source>
        <strain evidence="12">CHK180-2868</strain>
    </source>
</reference>
<feature type="domain" description="ABC transmembrane type-1" evidence="11">
    <location>
        <begin position="3"/>
        <end position="284"/>
    </location>
</feature>
<dbReference type="PANTHER" id="PTHR43394">
    <property type="entry name" value="ATP-DEPENDENT PERMEASE MDL1, MITOCHONDRIAL"/>
    <property type="match status" value="1"/>
</dbReference>
<keyword evidence="4 9" id="KW-0812">Transmembrane</keyword>
<dbReference type="PANTHER" id="PTHR43394:SF1">
    <property type="entry name" value="ATP-BINDING CASSETTE SUB-FAMILY B MEMBER 10, MITOCHONDRIAL"/>
    <property type="match status" value="1"/>
</dbReference>
<feature type="transmembrane region" description="Helical" evidence="9">
    <location>
        <begin position="38"/>
        <end position="59"/>
    </location>
</feature>
<proteinExistence type="predicted"/>
<dbReference type="Gene3D" id="1.20.1560.10">
    <property type="entry name" value="ABC transporter type 1, transmembrane domain"/>
    <property type="match status" value="1"/>
</dbReference>
<evidence type="ECO:0000256" key="5">
    <source>
        <dbReference type="ARBA" id="ARBA00022741"/>
    </source>
</evidence>
<evidence type="ECO:0000259" key="11">
    <source>
        <dbReference type="PROSITE" id="PS50929"/>
    </source>
</evidence>
<keyword evidence="7 9" id="KW-1133">Transmembrane helix</keyword>
<dbReference type="InterPro" id="IPR036640">
    <property type="entry name" value="ABC1_TM_sf"/>
</dbReference>
<dbReference type="Pfam" id="PF00005">
    <property type="entry name" value="ABC_tran"/>
    <property type="match status" value="1"/>
</dbReference>
<feature type="domain" description="ABC transporter" evidence="10">
    <location>
        <begin position="333"/>
        <end position="567"/>
    </location>
</feature>
<dbReference type="Proteomes" id="UP000824250">
    <property type="component" value="Unassembled WGS sequence"/>
</dbReference>
<dbReference type="Pfam" id="PF00664">
    <property type="entry name" value="ABC_membrane"/>
    <property type="match status" value="1"/>
</dbReference>
<dbReference type="AlphaFoldDB" id="A0A9D1A3B1"/>
<keyword evidence="8 9" id="KW-0472">Membrane</keyword>
<comment type="caution">
    <text evidence="12">The sequence shown here is derived from an EMBL/GenBank/DDBJ whole genome shotgun (WGS) entry which is preliminary data.</text>
</comment>
<evidence type="ECO:0000313" key="13">
    <source>
        <dbReference type="Proteomes" id="UP000824250"/>
    </source>
</evidence>
<dbReference type="InterPro" id="IPR039421">
    <property type="entry name" value="Type_1_exporter"/>
</dbReference>
<evidence type="ECO:0000256" key="2">
    <source>
        <dbReference type="ARBA" id="ARBA00022448"/>
    </source>
</evidence>
<dbReference type="FunFam" id="3.40.50.300:FF:000221">
    <property type="entry name" value="Multidrug ABC transporter ATP-binding protein"/>
    <property type="match status" value="1"/>
</dbReference>
<keyword evidence="5" id="KW-0547">Nucleotide-binding</keyword>
<accession>A0A9D1A3B1</accession>
<dbReference type="SUPFAM" id="SSF52540">
    <property type="entry name" value="P-loop containing nucleoside triphosphate hydrolases"/>
    <property type="match status" value="1"/>
</dbReference>
<dbReference type="GO" id="GO:0005886">
    <property type="term" value="C:plasma membrane"/>
    <property type="evidence" value="ECO:0007669"/>
    <property type="project" value="UniProtKB-SubCell"/>
</dbReference>
<feature type="transmembrane region" description="Helical" evidence="9">
    <location>
        <begin position="142"/>
        <end position="159"/>
    </location>
</feature>
<name>A0A9D1A3B1_9FIRM</name>
<evidence type="ECO:0000259" key="10">
    <source>
        <dbReference type="PROSITE" id="PS50893"/>
    </source>
</evidence>
<dbReference type="PROSITE" id="PS50929">
    <property type="entry name" value="ABC_TM1F"/>
    <property type="match status" value="1"/>
</dbReference>
<gene>
    <name evidence="12" type="ORF">IAB28_04660</name>
</gene>
<dbReference type="EMBL" id="DVGC01000026">
    <property type="protein sequence ID" value="HIR05239.1"/>
    <property type="molecule type" value="Genomic_DNA"/>
</dbReference>